<accession>A0A8R1I0D4</accession>
<dbReference type="PANTHER" id="PTHR12917">
    <property type="entry name" value="ASPARTYL PROTEASE DDI-RELATED"/>
    <property type="match status" value="1"/>
</dbReference>
<keyword evidence="9" id="KW-1185">Reference proteome</keyword>
<dbReference type="GO" id="GO:0005634">
    <property type="term" value="C:nucleus"/>
    <property type="evidence" value="ECO:0007669"/>
    <property type="project" value="EnsemblMetazoa"/>
</dbReference>
<evidence type="ECO:0000256" key="4">
    <source>
        <dbReference type="ARBA" id="ARBA00022670"/>
    </source>
</evidence>
<keyword evidence="6" id="KW-0378">Hydrolase</keyword>
<keyword evidence="4" id="KW-0645">Protease</keyword>
<dbReference type="PANTHER" id="PTHR12917:SF1">
    <property type="entry name" value="AT13091P"/>
    <property type="match status" value="1"/>
</dbReference>
<reference evidence="8" key="2">
    <citation type="submission" date="2022-06" db="UniProtKB">
        <authorList>
            <consortium name="EnsemblMetazoa"/>
        </authorList>
    </citation>
    <scope>IDENTIFICATION</scope>
    <source>
        <strain evidence="8">DF5081</strain>
    </source>
</reference>
<dbReference type="AlphaFoldDB" id="A0A8R1I0D4"/>
<evidence type="ECO:0000256" key="6">
    <source>
        <dbReference type="ARBA" id="ARBA00022801"/>
    </source>
</evidence>
<comment type="subcellular location">
    <subcellularLocation>
        <location evidence="1">Cytoplasm</location>
    </subcellularLocation>
</comment>
<protein>
    <submittedName>
        <fullName evidence="8">Asp_protease domain-containing protein</fullName>
    </submittedName>
</protein>
<keyword evidence="3" id="KW-0963">Cytoplasm</keyword>
<dbReference type="Gene3D" id="2.40.70.10">
    <property type="entry name" value="Acid Proteases"/>
    <property type="match status" value="1"/>
</dbReference>
<name>A0A8R1I0D4_CAEJA</name>
<dbReference type="SUPFAM" id="SSF50630">
    <property type="entry name" value="Acid proteases"/>
    <property type="match status" value="1"/>
</dbReference>
<evidence type="ECO:0000313" key="8">
    <source>
        <dbReference type="EnsemblMetazoa" id="CJA14776.1"/>
    </source>
</evidence>
<sequence>MSFQVNISINDAAFQKKNVTASTTIAELSPNAMVIWKDNAIAYDVTDSQDGPSTTMQQLNVSPISMLYIYTTDFPCPSGDPRSIIPAQIRLISQFANAASNLFNQAPKPTAPSAQNDSNFEIFSRRTLDSPATMKALTEQTFFNLKNDPRKTIGSMPELVDRFLLNKEMTFKEFEKLFRDYLEEEVYKEEIIKNNPNSAEAKMLLEAKKNKELIDEQYVHAMTHHPEDMIPVTMLYINLTINGVPVKAFIDSGAQKSIMSMACAERCGLNGLIDRRFQAMARGVGGTEKIEGKIHLCDVKVENAHFLCPFEVMARREMDLLVGLNVLRKHACCINLKTQRLEFGNGTSTPFLQSNEIDTHLKAIMALPEEEMDQTQPGASN</sequence>
<evidence type="ECO:0000256" key="1">
    <source>
        <dbReference type="ARBA" id="ARBA00004496"/>
    </source>
</evidence>
<organism evidence="8 9">
    <name type="scientific">Caenorhabditis japonica</name>
    <dbReference type="NCBI Taxonomy" id="281687"/>
    <lineage>
        <taxon>Eukaryota</taxon>
        <taxon>Metazoa</taxon>
        <taxon>Ecdysozoa</taxon>
        <taxon>Nematoda</taxon>
        <taxon>Chromadorea</taxon>
        <taxon>Rhabditida</taxon>
        <taxon>Rhabditina</taxon>
        <taxon>Rhabditomorpha</taxon>
        <taxon>Rhabditoidea</taxon>
        <taxon>Rhabditidae</taxon>
        <taxon>Peloderinae</taxon>
        <taxon>Caenorhabditis</taxon>
    </lineage>
</organism>
<dbReference type="FunFam" id="2.40.70.10:FF:000072">
    <property type="entry name" value="DNA damage-inducible protein"/>
    <property type="match status" value="1"/>
</dbReference>
<dbReference type="Proteomes" id="UP000005237">
    <property type="component" value="Unassembled WGS sequence"/>
</dbReference>
<dbReference type="GO" id="GO:0005737">
    <property type="term" value="C:cytoplasm"/>
    <property type="evidence" value="ECO:0007669"/>
    <property type="project" value="UniProtKB-SubCell"/>
</dbReference>
<evidence type="ECO:0000259" key="7">
    <source>
        <dbReference type="Pfam" id="PF09668"/>
    </source>
</evidence>
<evidence type="ECO:0000256" key="5">
    <source>
        <dbReference type="ARBA" id="ARBA00022750"/>
    </source>
</evidence>
<dbReference type="GO" id="GO:0006508">
    <property type="term" value="P:proteolysis"/>
    <property type="evidence" value="ECO:0007669"/>
    <property type="project" value="UniProtKB-KW"/>
</dbReference>
<dbReference type="GO" id="GO:0004190">
    <property type="term" value="F:aspartic-type endopeptidase activity"/>
    <property type="evidence" value="ECO:0007669"/>
    <property type="project" value="UniProtKB-KW"/>
</dbReference>
<dbReference type="Pfam" id="PF09668">
    <property type="entry name" value="Asp_protease"/>
    <property type="match status" value="1"/>
</dbReference>
<evidence type="ECO:0000313" key="9">
    <source>
        <dbReference type="Proteomes" id="UP000005237"/>
    </source>
</evidence>
<dbReference type="CDD" id="cd05479">
    <property type="entry name" value="RP_DDI"/>
    <property type="match status" value="1"/>
</dbReference>
<comment type="similarity">
    <text evidence="2">Belongs to the DDI1 family.</text>
</comment>
<proteinExistence type="inferred from homology"/>
<reference evidence="9" key="1">
    <citation type="submission" date="2010-08" db="EMBL/GenBank/DDBJ databases">
        <authorList>
            <consortium name="Caenorhabditis japonica Sequencing Consortium"/>
            <person name="Wilson R.K."/>
        </authorList>
    </citation>
    <scope>NUCLEOTIDE SEQUENCE [LARGE SCALE GENOMIC DNA]</scope>
    <source>
        <strain evidence="9">DF5081</strain>
    </source>
</reference>
<dbReference type="InterPro" id="IPR019103">
    <property type="entry name" value="Peptidase_aspartic_DDI1-type"/>
</dbReference>
<evidence type="ECO:0000256" key="2">
    <source>
        <dbReference type="ARBA" id="ARBA00009136"/>
    </source>
</evidence>
<evidence type="ECO:0000256" key="3">
    <source>
        <dbReference type="ARBA" id="ARBA00022490"/>
    </source>
</evidence>
<feature type="domain" description="Aspartic peptidase DDI1-type" evidence="7">
    <location>
        <begin position="226"/>
        <end position="335"/>
    </location>
</feature>
<dbReference type="InterPro" id="IPR021109">
    <property type="entry name" value="Peptidase_aspartic_dom_sf"/>
</dbReference>
<keyword evidence="5" id="KW-0064">Aspartyl protease</keyword>
<dbReference type="GO" id="GO:0051964">
    <property type="term" value="P:negative regulation of synapse assembly"/>
    <property type="evidence" value="ECO:0007669"/>
    <property type="project" value="EnsemblMetazoa"/>
</dbReference>
<dbReference type="EnsemblMetazoa" id="CJA14776.1">
    <property type="protein sequence ID" value="CJA14776.1"/>
    <property type="gene ID" value="WBGene00133980"/>
</dbReference>